<gene>
    <name evidence="3" type="ORF">LMG31506_03497</name>
</gene>
<protein>
    <recommendedName>
        <fullName evidence="5">Endonuclease</fullName>
    </recommendedName>
</protein>
<feature type="compositionally biased region" description="Polar residues" evidence="1">
    <location>
        <begin position="66"/>
        <end position="79"/>
    </location>
</feature>
<dbReference type="AlphaFoldDB" id="A0A916MW15"/>
<evidence type="ECO:0000313" key="4">
    <source>
        <dbReference type="Proteomes" id="UP000672934"/>
    </source>
</evidence>
<accession>A0A916MW15</accession>
<feature type="signal peptide" evidence="2">
    <location>
        <begin position="1"/>
        <end position="24"/>
    </location>
</feature>
<dbReference type="Proteomes" id="UP000672934">
    <property type="component" value="Unassembled WGS sequence"/>
</dbReference>
<keyword evidence="4" id="KW-1185">Reference proteome</keyword>
<feature type="chain" id="PRO_5036789304" description="Endonuclease" evidence="2">
    <location>
        <begin position="25"/>
        <end position="118"/>
    </location>
</feature>
<keyword evidence="2" id="KW-0732">Signal</keyword>
<evidence type="ECO:0000256" key="1">
    <source>
        <dbReference type="SAM" id="MobiDB-lite"/>
    </source>
</evidence>
<evidence type="ECO:0000313" key="3">
    <source>
        <dbReference type="EMBL" id="CAG2146889.1"/>
    </source>
</evidence>
<reference evidence="3" key="1">
    <citation type="submission" date="2021-03" db="EMBL/GenBank/DDBJ databases">
        <authorList>
            <person name="Peeters C."/>
        </authorList>
    </citation>
    <scope>NUCLEOTIDE SEQUENCE</scope>
    <source>
        <strain evidence="3">LMG 31506</strain>
    </source>
</reference>
<dbReference type="RefSeq" id="WP_211948434.1">
    <property type="nucleotide sequence ID" value="NZ_CAJPUY010000012.1"/>
</dbReference>
<proteinExistence type="predicted"/>
<comment type="caution">
    <text evidence="3">The sequence shown here is derived from an EMBL/GenBank/DDBJ whole genome shotgun (WGS) entry which is preliminary data.</text>
</comment>
<name>A0A916MW15_9BURK</name>
<sequence length="118" mass="12584">MKHFRPSRVLLAALLAAASIPAMAQSPATPRGATDPYTPGGRTGDKFDPYTQGASAPTRQDLAPESQPSTMPAQPSAVPSQPGAYRPDTMQRTPYPYTEDSPNLGQRLGTRNRFLDGA</sequence>
<evidence type="ECO:0000256" key="2">
    <source>
        <dbReference type="SAM" id="SignalP"/>
    </source>
</evidence>
<evidence type="ECO:0008006" key="5">
    <source>
        <dbReference type="Google" id="ProtNLM"/>
    </source>
</evidence>
<dbReference type="EMBL" id="CAJPUY010000012">
    <property type="protein sequence ID" value="CAG2146889.1"/>
    <property type="molecule type" value="Genomic_DNA"/>
</dbReference>
<organism evidence="3 4">
    <name type="scientific">Cupriavidus yeoncheonensis</name>
    <dbReference type="NCBI Taxonomy" id="1462994"/>
    <lineage>
        <taxon>Bacteria</taxon>
        <taxon>Pseudomonadati</taxon>
        <taxon>Pseudomonadota</taxon>
        <taxon>Betaproteobacteria</taxon>
        <taxon>Burkholderiales</taxon>
        <taxon>Burkholderiaceae</taxon>
        <taxon>Cupriavidus</taxon>
    </lineage>
</organism>
<feature type="region of interest" description="Disordered" evidence="1">
    <location>
        <begin position="21"/>
        <end position="118"/>
    </location>
</feature>